<evidence type="ECO:0000256" key="5">
    <source>
        <dbReference type="RuleBase" id="RU000461"/>
    </source>
</evidence>
<evidence type="ECO:0000256" key="1">
    <source>
        <dbReference type="ARBA" id="ARBA00010617"/>
    </source>
</evidence>
<comment type="cofactor">
    <cofactor evidence="4">
        <name>heme</name>
        <dbReference type="ChEBI" id="CHEBI:30413"/>
    </cofactor>
</comment>
<dbReference type="InterPro" id="IPR001128">
    <property type="entry name" value="Cyt_P450"/>
</dbReference>
<dbReference type="GO" id="GO:0004497">
    <property type="term" value="F:monooxygenase activity"/>
    <property type="evidence" value="ECO:0007669"/>
    <property type="project" value="UniProtKB-KW"/>
</dbReference>
<dbReference type="InterPro" id="IPR002401">
    <property type="entry name" value="Cyt_P450_E_grp-I"/>
</dbReference>
<dbReference type="PRINTS" id="PR00385">
    <property type="entry name" value="P450"/>
</dbReference>
<dbReference type="PRINTS" id="PR00463">
    <property type="entry name" value="EP450I"/>
</dbReference>
<proteinExistence type="inferred from homology"/>
<keyword evidence="6" id="KW-1133">Transmembrane helix</keyword>
<evidence type="ECO:0000256" key="6">
    <source>
        <dbReference type="SAM" id="Phobius"/>
    </source>
</evidence>
<keyword evidence="3 4" id="KW-0408">Iron</keyword>
<dbReference type="KEGG" id="qsa:O6P43_030816"/>
<accession>A0AAD7KU54</accession>
<name>A0AAD7KU54_QUISA</name>
<evidence type="ECO:0000256" key="3">
    <source>
        <dbReference type="ARBA" id="ARBA00023004"/>
    </source>
</evidence>
<organism evidence="7 8">
    <name type="scientific">Quillaja saponaria</name>
    <name type="common">Soap bark tree</name>
    <dbReference type="NCBI Taxonomy" id="32244"/>
    <lineage>
        <taxon>Eukaryota</taxon>
        <taxon>Viridiplantae</taxon>
        <taxon>Streptophyta</taxon>
        <taxon>Embryophyta</taxon>
        <taxon>Tracheophyta</taxon>
        <taxon>Spermatophyta</taxon>
        <taxon>Magnoliopsida</taxon>
        <taxon>eudicotyledons</taxon>
        <taxon>Gunneridae</taxon>
        <taxon>Pentapetalae</taxon>
        <taxon>rosids</taxon>
        <taxon>fabids</taxon>
        <taxon>Fabales</taxon>
        <taxon>Quillajaceae</taxon>
        <taxon>Quillaja</taxon>
    </lineage>
</organism>
<dbReference type="Gene3D" id="1.10.630.10">
    <property type="entry name" value="Cytochrome P450"/>
    <property type="match status" value="1"/>
</dbReference>
<dbReference type="GO" id="GO:0016705">
    <property type="term" value="F:oxidoreductase activity, acting on paired donors, with incorporation or reduction of molecular oxygen"/>
    <property type="evidence" value="ECO:0007669"/>
    <property type="project" value="InterPro"/>
</dbReference>
<protein>
    <submittedName>
        <fullName evidence="7">Cytochrome P450</fullName>
    </submittedName>
</protein>
<dbReference type="GO" id="GO:0020037">
    <property type="term" value="F:heme binding"/>
    <property type="evidence" value="ECO:0007669"/>
    <property type="project" value="InterPro"/>
</dbReference>
<feature type="transmembrane region" description="Helical" evidence="6">
    <location>
        <begin position="21"/>
        <end position="45"/>
    </location>
</feature>
<dbReference type="InterPro" id="IPR017972">
    <property type="entry name" value="Cyt_P450_CS"/>
</dbReference>
<gene>
    <name evidence="7" type="ORF">O6P43_030816</name>
</gene>
<keyword evidence="5" id="KW-0560">Oxidoreductase</keyword>
<dbReference type="PANTHER" id="PTHR47955:SF18">
    <property type="entry name" value="CYTOCHROME P450 71A1-LIKE"/>
    <property type="match status" value="1"/>
</dbReference>
<evidence type="ECO:0000313" key="7">
    <source>
        <dbReference type="EMBL" id="KAJ7945801.1"/>
    </source>
</evidence>
<dbReference type="FunFam" id="1.10.630.10:FF:000011">
    <property type="entry name" value="Cytochrome P450 83B1"/>
    <property type="match status" value="1"/>
</dbReference>
<keyword evidence="5" id="KW-0503">Monooxygenase</keyword>
<dbReference type="Pfam" id="PF00067">
    <property type="entry name" value="p450"/>
    <property type="match status" value="1"/>
</dbReference>
<keyword evidence="2 4" id="KW-0479">Metal-binding</keyword>
<keyword evidence="8" id="KW-1185">Reference proteome</keyword>
<evidence type="ECO:0000256" key="4">
    <source>
        <dbReference type="PIRSR" id="PIRSR602401-1"/>
    </source>
</evidence>
<dbReference type="CDD" id="cd11072">
    <property type="entry name" value="CYP71-like"/>
    <property type="match status" value="1"/>
</dbReference>
<dbReference type="PROSITE" id="PS00086">
    <property type="entry name" value="CYTOCHROME_P450"/>
    <property type="match status" value="1"/>
</dbReference>
<dbReference type="InterPro" id="IPR036396">
    <property type="entry name" value="Cyt_P450_sf"/>
</dbReference>
<evidence type="ECO:0000256" key="2">
    <source>
        <dbReference type="ARBA" id="ARBA00022723"/>
    </source>
</evidence>
<dbReference type="PANTHER" id="PTHR47955">
    <property type="entry name" value="CYTOCHROME P450 FAMILY 71 PROTEIN"/>
    <property type="match status" value="1"/>
</dbReference>
<dbReference type="EMBL" id="JARAOO010000013">
    <property type="protein sequence ID" value="KAJ7945801.1"/>
    <property type="molecule type" value="Genomic_DNA"/>
</dbReference>
<dbReference type="SUPFAM" id="SSF48264">
    <property type="entry name" value="Cytochrome P450"/>
    <property type="match status" value="1"/>
</dbReference>
<comment type="similarity">
    <text evidence="1 5">Belongs to the cytochrome P450 family.</text>
</comment>
<dbReference type="Proteomes" id="UP001163823">
    <property type="component" value="Chromosome 13"/>
</dbReference>
<sequence length="520" mass="58699">MICKDQEEMDMIALLQQCLQYLHKTSSFTTILLSLLLLLSLQYLLKLTRGPKLNFPPSPPKLPLIGNLHQLDKPLHRTFQALSNKYGSLVLLHIGSTPTLVVSSADIAAQIMKSNDVIFGQRTQTKAANTLFYGCSDIGFSPYGGYWRQAKKICVMELLSTKRVQEFHYVREQEIAEMVEKIRSSCLDGAVVDLSEIFVTISNNIVSMSSLGQKYDREDGKENFGVIAKRAIGLLGAFCFEDSFPYLGFMDVLTGFCGTLRKTYKELNTLLDQVIEEHQKKSENDQSEKKDLVDILLHLQRDGKLDINLTRDNIKAILMDMFVGGTDGTATAIEWAMAEIVKNPIVMKKAQEEVRRVVGKKLKVDESNVKEMSYLQCIIKESLRLHAPVLEPRTTSVGTKLEGYDIPPRTTVVINAWAIQRDSKLWEKPEEFLPERFTNNPVDFTGKHNQFIPFGMGRRSCPGVLFAMAEAENVLANLLYWFDWRLPSGLTMEDLDMADVCGLVIQKKLPLLLVPVLHSI</sequence>
<evidence type="ECO:0000313" key="8">
    <source>
        <dbReference type="Proteomes" id="UP001163823"/>
    </source>
</evidence>
<keyword evidence="6" id="KW-0472">Membrane</keyword>
<dbReference type="GO" id="GO:0005506">
    <property type="term" value="F:iron ion binding"/>
    <property type="evidence" value="ECO:0007669"/>
    <property type="project" value="InterPro"/>
</dbReference>
<dbReference type="AlphaFoldDB" id="A0AAD7KU54"/>
<feature type="binding site" description="axial binding residue" evidence="4">
    <location>
        <position position="461"/>
    </location>
    <ligand>
        <name>heme</name>
        <dbReference type="ChEBI" id="CHEBI:30413"/>
    </ligand>
    <ligandPart>
        <name>Fe</name>
        <dbReference type="ChEBI" id="CHEBI:18248"/>
    </ligandPart>
</feature>
<comment type="caution">
    <text evidence="7">The sequence shown here is derived from an EMBL/GenBank/DDBJ whole genome shotgun (WGS) entry which is preliminary data.</text>
</comment>
<keyword evidence="6" id="KW-0812">Transmembrane</keyword>
<reference evidence="7" key="1">
    <citation type="journal article" date="2023" name="Science">
        <title>Elucidation of the pathway for biosynthesis of saponin adjuvants from the soapbark tree.</title>
        <authorList>
            <person name="Reed J."/>
            <person name="Orme A."/>
            <person name="El-Demerdash A."/>
            <person name="Owen C."/>
            <person name="Martin L.B.B."/>
            <person name="Misra R.C."/>
            <person name="Kikuchi S."/>
            <person name="Rejzek M."/>
            <person name="Martin A.C."/>
            <person name="Harkess A."/>
            <person name="Leebens-Mack J."/>
            <person name="Louveau T."/>
            <person name="Stephenson M.J."/>
            <person name="Osbourn A."/>
        </authorList>
    </citation>
    <scope>NUCLEOTIDE SEQUENCE</scope>
    <source>
        <strain evidence="7">S10</strain>
    </source>
</reference>
<keyword evidence="4 5" id="KW-0349">Heme</keyword>